<dbReference type="EMBL" id="QXGB01002655">
    <property type="protein sequence ID" value="KAE9176078.1"/>
    <property type="molecule type" value="Genomic_DNA"/>
</dbReference>
<evidence type="ECO:0000313" key="4">
    <source>
        <dbReference type="EMBL" id="KAE9078568.1"/>
    </source>
</evidence>
<evidence type="ECO:0000313" key="18">
    <source>
        <dbReference type="Proteomes" id="UP000460718"/>
    </source>
</evidence>
<dbReference type="Proteomes" id="UP000476176">
    <property type="component" value="Unassembled WGS sequence"/>
</dbReference>
<gene>
    <name evidence="10" type="ORF">PF001_g23536</name>
    <name evidence="9" type="ORF">PF002_g23272</name>
    <name evidence="8" type="ORF">PF004_g20923</name>
    <name evidence="7" type="ORF">PF005_g25119</name>
    <name evidence="6" type="ORF">PF006_g23109</name>
    <name evidence="5" type="ORF">PF007_g22279</name>
    <name evidence="11" type="ORF">PF008_g21640</name>
    <name evidence="2" type="ORF">PF009_g26431</name>
    <name evidence="4" type="ORF">PF010_g23088</name>
    <name evidence="3" type="ORF">PF011_g24412</name>
</gene>
<evidence type="ECO:0000313" key="6">
    <source>
        <dbReference type="EMBL" id="KAE9099552.1"/>
    </source>
</evidence>
<evidence type="ECO:0000313" key="16">
    <source>
        <dbReference type="Proteomes" id="UP000440732"/>
    </source>
</evidence>
<dbReference type="AlphaFoldDB" id="A0A6A3RL40"/>
<dbReference type="EMBL" id="QXFY01001962">
    <property type="protein sequence ID" value="KAE9305757.1"/>
    <property type="molecule type" value="Genomic_DNA"/>
</dbReference>
<proteinExistence type="predicted"/>
<feature type="compositionally biased region" description="Polar residues" evidence="1">
    <location>
        <begin position="19"/>
        <end position="42"/>
    </location>
</feature>
<comment type="caution">
    <text evidence="6">The sequence shown here is derived from an EMBL/GenBank/DDBJ whole genome shotgun (WGS) entry which is preliminary data.</text>
</comment>
<dbReference type="EMBL" id="QXGC01001921">
    <property type="protein sequence ID" value="KAE9193757.1"/>
    <property type="molecule type" value="Genomic_DNA"/>
</dbReference>
<dbReference type="EMBL" id="QXFW01002770">
    <property type="protein sequence ID" value="KAE8975560.1"/>
    <property type="molecule type" value="Genomic_DNA"/>
</dbReference>
<dbReference type="Proteomes" id="UP000441208">
    <property type="component" value="Unassembled WGS sequence"/>
</dbReference>
<evidence type="ECO:0000313" key="21">
    <source>
        <dbReference type="Proteomes" id="UP000488956"/>
    </source>
</evidence>
<protein>
    <submittedName>
        <fullName evidence="6">Uncharacterized protein</fullName>
    </submittedName>
</protein>
<evidence type="ECO:0000313" key="17">
    <source>
        <dbReference type="Proteomes" id="UP000441208"/>
    </source>
</evidence>
<keyword evidence="13" id="KW-1185">Reference proteome</keyword>
<evidence type="ECO:0000313" key="19">
    <source>
        <dbReference type="Proteomes" id="UP000476176"/>
    </source>
</evidence>
<name>A0A6A3RL40_9STRA</name>
<evidence type="ECO:0000313" key="3">
    <source>
        <dbReference type="EMBL" id="KAE8975560.1"/>
    </source>
</evidence>
<feature type="compositionally biased region" description="Low complexity" evidence="1">
    <location>
        <begin position="7"/>
        <end position="18"/>
    </location>
</feature>
<evidence type="ECO:0000313" key="20">
    <source>
        <dbReference type="Proteomes" id="UP000486351"/>
    </source>
</evidence>
<evidence type="ECO:0000313" key="10">
    <source>
        <dbReference type="EMBL" id="KAE9281968.1"/>
    </source>
</evidence>
<dbReference type="Proteomes" id="UP000429523">
    <property type="component" value="Unassembled WGS sequence"/>
</dbReference>
<evidence type="ECO:0000313" key="8">
    <source>
        <dbReference type="EMBL" id="KAE9193757.1"/>
    </source>
</evidence>
<evidence type="ECO:0000313" key="12">
    <source>
        <dbReference type="Proteomes" id="UP000429523"/>
    </source>
</evidence>
<sequence length="54" mass="5508">MSTVVKSLLGLGSFSSGSATSRYPRSLSSSVHSRGTGSATKSTCSALNTLFSLH</sequence>
<dbReference type="Proteomes" id="UP000460718">
    <property type="component" value="Unassembled WGS sequence"/>
</dbReference>
<dbReference type="Proteomes" id="UP000486351">
    <property type="component" value="Unassembled WGS sequence"/>
</dbReference>
<dbReference type="Proteomes" id="UP000488956">
    <property type="component" value="Unassembled WGS sequence"/>
</dbReference>
<evidence type="ECO:0000313" key="9">
    <source>
        <dbReference type="EMBL" id="KAE9195613.1"/>
    </source>
</evidence>
<dbReference type="Proteomes" id="UP000433483">
    <property type="component" value="Unassembled WGS sequence"/>
</dbReference>
<evidence type="ECO:0000313" key="15">
    <source>
        <dbReference type="Proteomes" id="UP000440367"/>
    </source>
</evidence>
<evidence type="ECO:0000256" key="1">
    <source>
        <dbReference type="SAM" id="MobiDB-lite"/>
    </source>
</evidence>
<evidence type="ECO:0000313" key="14">
    <source>
        <dbReference type="Proteomes" id="UP000437068"/>
    </source>
</evidence>
<accession>A0A6A3RL40</accession>
<organism evidence="6 16">
    <name type="scientific">Phytophthora fragariae</name>
    <dbReference type="NCBI Taxonomy" id="53985"/>
    <lineage>
        <taxon>Eukaryota</taxon>
        <taxon>Sar</taxon>
        <taxon>Stramenopiles</taxon>
        <taxon>Oomycota</taxon>
        <taxon>Peronosporomycetes</taxon>
        <taxon>Peronosporales</taxon>
        <taxon>Peronosporaceae</taxon>
        <taxon>Phytophthora</taxon>
    </lineage>
</organism>
<evidence type="ECO:0000313" key="13">
    <source>
        <dbReference type="Proteomes" id="UP000433483"/>
    </source>
</evidence>
<dbReference type="EMBL" id="QXGE01002432">
    <property type="protein sequence ID" value="KAE9281968.1"/>
    <property type="molecule type" value="Genomic_DNA"/>
</dbReference>
<evidence type="ECO:0000313" key="5">
    <source>
        <dbReference type="EMBL" id="KAE9082489.1"/>
    </source>
</evidence>
<dbReference type="Proteomes" id="UP000440367">
    <property type="component" value="Unassembled WGS sequence"/>
</dbReference>
<dbReference type="EMBL" id="QXFZ01001970">
    <property type="protein sequence ID" value="KAE9082489.1"/>
    <property type="molecule type" value="Genomic_DNA"/>
</dbReference>
<dbReference type="EMBL" id="QXGD01001981">
    <property type="protein sequence ID" value="KAE9195613.1"/>
    <property type="molecule type" value="Genomic_DNA"/>
</dbReference>
<dbReference type="EMBL" id="QXGA01002336">
    <property type="protein sequence ID" value="KAE9099552.1"/>
    <property type="molecule type" value="Genomic_DNA"/>
</dbReference>
<dbReference type="EMBL" id="QXFX01002289">
    <property type="protein sequence ID" value="KAE9078568.1"/>
    <property type="molecule type" value="Genomic_DNA"/>
</dbReference>
<feature type="region of interest" description="Disordered" evidence="1">
    <location>
        <begin position="1"/>
        <end position="42"/>
    </location>
</feature>
<dbReference type="EMBL" id="QXGF01002812">
    <property type="protein sequence ID" value="KAE8923319.1"/>
    <property type="molecule type" value="Genomic_DNA"/>
</dbReference>
<dbReference type="Proteomes" id="UP000440732">
    <property type="component" value="Unassembled WGS sequence"/>
</dbReference>
<evidence type="ECO:0000313" key="11">
    <source>
        <dbReference type="EMBL" id="KAE9305757.1"/>
    </source>
</evidence>
<evidence type="ECO:0000313" key="7">
    <source>
        <dbReference type="EMBL" id="KAE9176078.1"/>
    </source>
</evidence>
<reference evidence="12 13" key="1">
    <citation type="submission" date="2018-08" db="EMBL/GenBank/DDBJ databases">
        <title>Genomic investigation of the strawberry pathogen Phytophthora fragariae indicates pathogenicity is determined by transcriptional variation in three key races.</title>
        <authorList>
            <person name="Adams T.M."/>
            <person name="Armitage A.D."/>
            <person name="Sobczyk M.K."/>
            <person name="Bates H.J."/>
            <person name="Dunwell J.M."/>
            <person name="Nellist C.F."/>
            <person name="Harrison R.J."/>
        </authorList>
    </citation>
    <scope>NUCLEOTIDE SEQUENCE [LARGE SCALE GENOMIC DNA]</scope>
    <source>
        <strain evidence="10 14">A4</strain>
        <strain evidence="9 15">BC-1</strain>
        <strain evidence="8 19">BC-23</strain>
        <strain evidence="7 13">NOV-27</strain>
        <strain evidence="6 16">NOV-5</strain>
        <strain evidence="5 17">NOV-71</strain>
        <strain evidence="11 20">NOV-77</strain>
        <strain evidence="2 12">NOV-9</strain>
        <strain evidence="4 21">ONT-3</strain>
        <strain evidence="3 18">SCRP245</strain>
    </source>
</reference>
<evidence type="ECO:0000313" key="2">
    <source>
        <dbReference type="EMBL" id="KAE8923319.1"/>
    </source>
</evidence>
<dbReference type="Proteomes" id="UP000437068">
    <property type="component" value="Unassembled WGS sequence"/>
</dbReference>